<keyword evidence="2" id="KW-1185">Reference proteome</keyword>
<name>A0A9Q1JYN5_9CARY</name>
<protein>
    <submittedName>
        <fullName evidence="1">Uncharacterized protein</fullName>
    </submittedName>
</protein>
<accession>A0A9Q1JYN5</accession>
<comment type="caution">
    <text evidence="1">The sequence shown here is derived from an EMBL/GenBank/DDBJ whole genome shotgun (WGS) entry which is preliminary data.</text>
</comment>
<dbReference type="AlphaFoldDB" id="A0A9Q1JYN5"/>
<evidence type="ECO:0000313" key="1">
    <source>
        <dbReference type="EMBL" id="KAJ8433856.1"/>
    </source>
</evidence>
<sequence>MYPTPPTHHIGGGAWGHAPSLQWRRSGLIMLKKRKEEARMASVGGISNRGYPGLTGFTATAATKARVVGEVAMEGPSPSFGSPASNSRICCPKHEVATELEYSVSRSEKNFLRPYYAEQEIKGGTMGSREHGIINRGRQRIVGAAQGSVTIDLNDLISIPHSLDTHIRICSNILKQLASYPSIGCSWIIKKSLATVAASNGVKSQTDPMGSVYGGMSRTTDSTGFLGCEGDGWFTQLAVAMNKFSSINPTM</sequence>
<dbReference type="EMBL" id="JAKOGI010000514">
    <property type="protein sequence ID" value="KAJ8433856.1"/>
    <property type="molecule type" value="Genomic_DNA"/>
</dbReference>
<dbReference type="Proteomes" id="UP001153076">
    <property type="component" value="Unassembled WGS sequence"/>
</dbReference>
<proteinExistence type="predicted"/>
<evidence type="ECO:0000313" key="2">
    <source>
        <dbReference type="Proteomes" id="UP001153076"/>
    </source>
</evidence>
<organism evidence="1 2">
    <name type="scientific">Carnegiea gigantea</name>
    <dbReference type="NCBI Taxonomy" id="171969"/>
    <lineage>
        <taxon>Eukaryota</taxon>
        <taxon>Viridiplantae</taxon>
        <taxon>Streptophyta</taxon>
        <taxon>Embryophyta</taxon>
        <taxon>Tracheophyta</taxon>
        <taxon>Spermatophyta</taxon>
        <taxon>Magnoliopsida</taxon>
        <taxon>eudicotyledons</taxon>
        <taxon>Gunneridae</taxon>
        <taxon>Pentapetalae</taxon>
        <taxon>Caryophyllales</taxon>
        <taxon>Cactineae</taxon>
        <taxon>Cactaceae</taxon>
        <taxon>Cactoideae</taxon>
        <taxon>Echinocereeae</taxon>
        <taxon>Carnegiea</taxon>
    </lineage>
</organism>
<reference evidence="1" key="1">
    <citation type="submission" date="2022-04" db="EMBL/GenBank/DDBJ databases">
        <title>Carnegiea gigantea Genome sequencing and assembly v2.</title>
        <authorList>
            <person name="Copetti D."/>
            <person name="Sanderson M.J."/>
            <person name="Burquez A."/>
            <person name="Wojciechowski M.F."/>
        </authorList>
    </citation>
    <scope>NUCLEOTIDE SEQUENCE</scope>
    <source>
        <strain evidence="1">SGP5-SGP5p</strain>
        <tissue evidence="1">Aerial part</tissue>
    </source>
</reference>
<gene>
    <name evidence="1" type="ORF">Cgig2_032067</name>
</gene>